<sequence length="83" mass="8878">MGCHTGVGASMCDLCGLESELVDYLFDFLGITVSRHHGGVFLSQSTYVSEIIERAGMTSCKPSVTPVDTKQKLSTSSGTPYEL</sequence>
<evidence type="ECO:0000313" key="2">
    <source>
        <dbReference type="EMBL" id="MCI23661.1"/>
    </source>
</evidence>
<feature type="region of interest" description="Disordered" evidence="1">
    <location>
        <begin position="62"/>
        <end position="83"/>
    </location>
</feature>
<dbReference type="AlphaFoldDB" id="A0A392QGY6"/>
<accession>A0A392QGY6</accession>
<dbReference type="Proteomes" id="UP000265520">
    <property type="component" value="Unassembled WGS sequence"/>
</dbReference>
<keyword evidence="3" id="KW-1185">Reference proteome</keyword>
<organism evidence="2 3">
    <name type="scientific">Trifolium medium</name>
    <dbReference type="NCBI Taxonomy" id="97028"/>
    <lineage>
        <taxon>Eukaryota</taxon>
        <taxon>Viridiplantae</taxon>
        <taxon>Streptophyta</taxon>
        <taxon>Embryophyta</taxon>
        <taxon>Tracheophyta</taxon>
        <taxon>Spermatophyta</taxon>
        <taxon>Magnoliopsida</taxon>
        <taxon>eudicotyledons</taxon>
        <taxon>Gunneridae</taxon>
        <taxon>Pentapetalae</taxon>
        <taxon>rosids</taxon>
        <taxon>fabids</taxon>
        <taxon>Fabales</taxon>
        <taxon>Fabaceae</taxon>
        <taxon>Papilionoideae</taxon>
        <taxon>50 kb inversion clade</taxon>
        <taxon>NPAAA clade</taxon>
        <taxon>Hologalegina</taxon>
        <taxon>IRL clade</taxon>
        <taxon>Trifolieae</taxon>
        <taxon>Trifolium</taxon>
    </lineage>
</organism>
<proteinExistence type="predicted"/>
<protein>
    <submittedName>
        <fullName evidence="2">Copia protein</fullName>
    </submittedName>
</protein>
<name>A0A392QGY6_9FABA</name>
<evidence type="ECO:0000256" key="1">
    <source>
        <dbReference type="SAM" id="MobiDB-lite"/>
    </source>
</evidence>
<evidence type="ECO:0000313" key="3">
    <source>
        <dbReference type="Proteomes" id="UP000265520"/>
    </source>
</evidence>
<dbReference type="EMBL" id="LXQA010137203">
    <property type="protein sequence ID" value="MCI23661.1"/>
    <property type="molecule type" value="Genomic_DNA"/>
</dbReference>
<comment type="caution">
    <text evidence="2">The sequence shown here is derived from an EMBL/GenBank/DDBJ whole genome shotgun (WGS) entry which is preliminary data.</text>
</comment>
<reference evidence="2 3" key="1">
    <citation type="journal article" date="2018" name="Front. Plant Sci.">
        <title>Red Clover (Trifolium pratense) and Zigzag Clover (T. medium) - A Picture of Genomic Similarities and Differences.</title>
        <authorList>
            <person name="Dluhosova J."/>
            <person name="Istvanek J."/>
            <person name="Nedelnik J."/>
            <person name="Repkova J."/>
        </authorList>
    </citation>
    <scope>NUCLEOTIDE SEQUENCE [LARGE SCALE GENOMIC DNA]</scope>
    <source>
        <strain evidence="3">cv. 10/8</strain>
        <tissue evidence="2">Leaf</tissue>
    </source>
</reference>